<evidence type="ECO:0000256" key="3">
    <source>
        <dbReference type="ARBA" id="ARBA00007110"/>
    </source>
</evidence>
<evidence type="ECO:0000256" key="5">
    <source>
        <dbReference type="ARBA" id="ARBA00015486"/>
    </source>
</evidence>
<dbReference type="GO" id="GO:0008939">
    <property type="term" value="F:nicotinate-nucleotide-dimethylbenzimidazole phosphoribosyltransferase activity"/>
    <property type="evidence" value="ECO:0007669"/>
    <property type="project" value="UniProtKB-UniRule"/>
</dbReference>
<dbReference type="InterPro" id="IPR036087">
    <property type="entry name" value="Nict_dMeBzImd_PRibTrfase_sf"/>
</dbReference>
<dbReference type="AlphaFoldDB" id="A0A8I1A966"/>
<dbReference type="NCBIfam" id="TIGR03160">
    <property type="entry name" value="cobT_DBIPRT"/>
    <property type="match status" value="1"/>
</dbReference>
<dbReference type="FunFam" id="3.40.50.10210:FF:000001">
    <property type="entry name" value="Nicotinate-nucleotide--dimethylbenzimidazole phosphoribosyltransferase"/>
    <property type="match status" value="1"/>
</dbReference>
<dbReference type="Pfam" id="PF02277">
    <property type="entry name" value="DBI_PRT"/>
    <property type="match status" value="1"/>
</dbReference>
<evidence type="ECO:0000256" key="2">
    <source>
        <dbReference type="ARBA" id="ARBA00005049"/>
    </source>
</evidence>
<comment type="similarity">
    <text evidence="3 11">Belongs to the CobT family.</text>
</comment>
<dbReference type="Gene3D" id="1.10.1610.10">
    <property type="match status" value="1"/>
</dbReference>
<sequence>MINGIEKIEIPPVDKETAGKMKQHVDQLTKPVGSLGQLEEIMIRLAAITGEMFPDLSQKAVAVFCGDHGVTEEGVSPYPKEVTGLMMQTFDRGKAAVNLLAEAAGAGLVVVDVGSEWEETPGSVLSARVRKGTRNFLKEKAMTRQEVVEAIRVGRETVRQLGEKNVRLLAVGELGIGNTTAGAAVAAGLTGKPVSSLTGKGSGVSPEAYARKCEVIQKAIDFHRPDPENPLEVLEKVGGLEIAAMVGAYVGAAEHRIPVIMDGFISTAAALAAVRWKPEVRPCLFASHLSVEPGHAVLLDELGFKPLLHAEMRLGEASGAALVMPMFETAVKLARNMAVFADLGLSAPQGEKN</sequence>
<evidence type="ECO:0000313" key="12">
    <source>
        <dbReference type="EMBL" id="MBH8593771.1"/>
    </source>
</evidence>
<dbReference type="PANTHER" id="PTHR43463">
    <property type="entry name" value="NICOTINATE-NUCLEOTIDE--DIMETHYLBENZIMIDAZOLE PHOSPHORIBOSYLTRANSFERASE"/>
    <property type="match status" value="1"/>
</dbReference>
<accession>A0A8I1A966</accession>
<comment type="catalytic activity">
    <reaction evidence="10 11">
        <text>5,6-dimethylbenzimidazole + nicotinate beta-D-ribonucleotide = alpha-ribazole 5'-phosphate + nicotinate + H(+)</text>
        <dbReference type="Rhea" id="RHEA:11196"/>
        <dbReference type="ChEBI" id="CHEBI:15378"/>
        <dbReference type="ChEBI" id="CHEBI:15890"/>
        <dbReference type="ChEBI" id="CHEBI:32544"/>
        <dbReference type="ChEBI" id="CHEBI:57502"/>
        <dbReference type="ChEBI" id="CHEBI:57918"/>
        <dbReference type="EC" id="2.4.2.21"/>
    </reaction>
</comment>
<feature type="active site" description="Proton acceptor" evidence="11">
    <location>
        <position position="316"/>
    </location>
</feature>
<evidence type="ECO:0000313" key="13">
    <source>
        <dbReference type="Proteomes" id="UP000633619"/>
    </source>
</evidence>
<evidence type="ECO:0000256" key="9">
    <source>
        <dbReference type="ARBA" id="ARBA00030686"/>
    </source>
</evidence>
<evidence type="ECO:0000256" key="7">
    <source>
        <dbReference type="ARBA" id="ARBA00022676"/>
    </source>
</evidence>
<proteinExistence type="inferred from homology"/>
<gene>
    <name evidence="11 12" type="primary">cobT</name>
    <name evidence="12" type="ORF">I8U20_00325</name>
</gene>
<protein>
    <recommendedName>
        <fullName evidence="5 11">Nicotinate-nucleotide--dimethylbenzimidazole phosphoribosyltransferase</fullName>
        <shortName evidence="11">NN:DBI PRT</shortName>
        <ecNumber evidence="4 11">2.4.2.21</ecNumber>
    </recommendedName>
    <alternativeName>
        <fullName evidence="9 11">N(1)-alpha-phosphoribosyltransferase</fullName>
    </alternativeName>
</protein>
<keyword evidence="13" id="KW-1185">Reference proteome</keyword>
<dbReference type="GO" id="GO:0009236">
    <property type="term" value="P:cobalamin biosynthetic process"/>
    <property type="evidence" value="ECO:0007669"/>
    <property type="project" value="UniProtKB-UniRule"/>
</dbReference>
<name>A0A8I1A966_THEIN</name>
<comment type="pathway">
    <text evidence="2 11">Nucleoside biosynthesis; alpha-ribazole biosynthesis; alpha-ribazole from 5,6-dimethylbenzimidazole: step 1/2.</text>
</comment>
<dbReference type="InterPro" id="IPR017846">
    <property type="entry name" value="Nict_dMeBzImd_PRibTrfase_bact"/>
</dbReference>
<dbReference type="InterPro" id="IPR023195">
    <property type="entry name" value="Nict_dMeBzImd_PRibTrfase_N"/>
</dbReference>
<comment type="function">
    <text evidence="1 11">Catalyzes the synthesis of alpha-ribazole-5'-phosphate from nicotinate mononucleotide (NAMN) and 5,6-dimethylbenzimidazole (DMB).</text>
</comment>
<comment type="caution">
    <text evidence="12">The sequence shown here is derived from an EMBL/GenBank/DDBJ whole genome shotgun (WGS) entry which is preliminary data.</text>
</comment>
<evidence type="ECO:0000256" key="8">
    <source>
        <dbReference type="ARBA" id="ARBA00022679"/>
    </source>
</evidence>
<evidence type="ECO:0000256" key="1">
    <source>
        <dbReference type="ARBA" id="ARBA00002197"/>
    </source>
</evidence>
<dbReference type="EMBL" id="JAECVW010000001">
    <property type="protein sequence ID" value="MBH8593771.1"/>
    <property type="molecule type" value="Genomic_DNA"/>
</dbReference>
<dbReference type="UniPathway" id="UPA00061">
    <property type="reaction ID" value="UER00516"/>
</dbReference>
<dbReference type="SUPFAM" id="SSF52733">
    <property type="entry name" value="Nicotinate mononucleotide:5,6-dimethylbenzimidazole phosphoribosyltransferase (CobT)"/>
    <property type="match status" value="1"/>
</dbReference>
<dbReference type="EC" id="2.4.2.21" evidence="4 11"/>
<reference evidence="12 13" key="1">
    <citation type="submission" date="2020-12" db="EMBL/GenBank/DDBJ databases">
        <title>WGS of Thermoactinomyces spp.</title>
        <authorList>
            <person name="Cheng K."/>
        </authorList>
    </citation>
    <scope>NUCLEOTIDE SEQUENCE [LARGE SCALE GENOMIC DNA]</scope>
    <source>
        <strain evidence="13">CICC 10671\DSM 43846</strain>
    </source>
</reference>
<dbReference type="PANTHER" id="PTHR43463:SF1">
    <property type="entry name" value="NICOTINATE-NUCLEOTIDE--DIMETHYLBENZIMIDAZOLE PHOSPHORIBOSYLTRANSFERASE"/>
    <property type="match status" value="1"/>
</dbReference>
<dbReference type="RefSeq" id="WP_181731153.1">
    <property type="nucleotide sequence ID" value="NZ_JACEIR010000001.1"/>
</dbReference>
<dbReference type="Proteomes" id="UP000633619">
    <property type="component" value="Unassembled WGS sequence"/>
</dbReference>
<keyword evidence="6 11" id="KW-0169">Cobalamin biosynthesis</keyword>
<dbReference type="Gene3D" id="3.40.50.10210">
    <property type="match status" value="1"/>
</dbReference>
<organism evidence="12 13">
    <name type="scientific">Thermoactinomyces intermedius</name>
    <dbReference type="NCBI Taxonomy" id="2024"/>
    <lineage>
        <taxon>Bacteria</taxon>
        <taxon>Bacillati</taxon>
        <taxon>Bacillota</taxon>
        <taxon>Bacilli</taxon>
        <taxon>Bacillales</taxon>
        <taxon>Thermoactinomycetaceae</taxon>
        <taxon>Thermoactinomyces</taxon>
    </lineage>
</organism>
<evidence type="ECO:0000256" key="6">
    <source>
        <dbReference type="ARBA" id="ARBA00022573"/>
    </source>
</evidence>
<keyword evidence="7 11" id="KW-0328">Glycosyltransferase</keyword>
<dbReference type="CDD" id="cd02439">
    <property type="entry name" value="DMB-PRT_CobT"/>
    <property type="match status" value="1"/>
</dbReference>
<dbReference type="HAMAP" id="MF_00230">
    <property type="entry name" value="CobT"/>
    <property type="match status" value="1"/>
</dbReference>
<keyword evidence="8 11" id="KW-0808">Transferase</keyword>
<dbReference type="NCBIfam" id="NF000996">
    <property type="entry name" value="PRK00105.1"/>
    <property type="match status" value="1"/>
</dbReference>
<dbReference type="InterPro" id="IPR003200">
    <property type="entry name" value="Nict_dMeBzImd_PRibTrfase"/>
</dbReference>
<evidence type="ECO:0000256" key="4">
    <source>
        <dbReference type="ARBA" id="ARBA00011991"/>
    </source>
</evidence>
<evidence type="ECO:0000256" key="11">
    <source>
        <dbReference type="HAMAP-Rule" id="MF_00230"/>
    </source>
</evidence>
<evidence type="ECO:0000256" key="10">
    <source>
        <dbReference type="ARBA" id="ARBA00047340"/>
    </source>
</evidence>